<dbReference type="Pfam" id="PF01797">
    <property type="entry name" value="Y1_Tnp"/>
    <property type="match status" value="1"/>
</dbReference>
<gene>
    <name evidence="2" type="ORF">MFUM_0780</name>
</gene>
<dbReference type="Proteomes" id="UP001161497">
    <property type="component" value="Chromosome"/>
</dbReference>
<dbReference type="InterPro" id="IPR036515">
    <property type="entry name" value="Transposase_17_sf"/>
</dbReference>
<evidence type="ECO:0000259" key="1">
    <source>
        <dbReference type="Pfam" id="PF01797"/>
    </source>
</evidence>
<sequence>MRLHLLHHCVYALHYHLVLVTKYRRKALTRTMLDRCVLLRKCAGRDGADSCLSATENLTTFTCWLPCHQILDSAAS</sequence>
<dbReference type="Gene3D" id="3.30.70.1290">
    <property type="entry name" value="Transposase IS200-like"/>
    <property type="match status" value="1"/>
</dbReference>
<keyword evidence="3" id="KW-1185">Reference proteome</keyword>
<organism evidence="2 3">
    <name type="scientific">Candidatus Methylacidiphilum fumarolicum</name>
    <dbReference type="NCBI Taxonomy" id="591154"/>
    <lineage>
        <taxon>Bacteria</taxon>
        <taxon>Pseudomonadati</taxon>
        <taxon>Verrucomicrobiota</taxon>
        <taxon>Methylacidiphilae</taxon>
        <taxon>Methylacidiphilales</taxon>
        <taxon>Methylacidiphilaceae</taxon>
        <taxon>Methylacidiphilum (ex Ratnadevi et al. 2023)</taxon>
    </lineage>
</organism>
<evidence type="ECO:0000313" key="3">
    <source>
        <dbReference type="Proteomes" id="UP001161497"/>
    </source>
</evidence>
<protein>
    <recommendedName>
        <fullName evidence="1">Transposase IS200-like domain-containing protein</fullName>
    </recommendedName>
</protein>
<reference evidence="2" key="1">
    <citation type="submission" date="2023-03" db="EMBL/GenBank/DDBJ databases">
        <authorList>
            <person name="Cremers G."/>
            <person name="Picone N."/>
        </authorList>
    </citation>
    <scope>NUCLEOTIDE SEQUENCE</scope>
    <source>
        <strain evidence="2">Sample_alias</strain>
    </source>
</reference>
<dbReference type="EMBL" id="OX458932">
    <property type="protein sequence ID" value="CAI9085160.1"/>
    <property type="molecule type" value="Genomic_DNA"/>
</dbReference>
<name>A0ABM9IBW9_9BACT</name>
<dbReference type="InterPro" id="IPR002686">
    <property type="entry name" value="Transposase_17"/>
</dbReference>
<feature type="domain" description="Transposase IS200-like" evidence="1">
    <location>
        <begin position="9"/>
        <end position="36"/>
    </location>
</feature>
<accession>A0ABM9IBW9</accession>
<evidence type="ECO:0000313" key="2">
    <source>
        <dbReference type="EMBL" id="CAI9085160.1"/>
    </source>
</evidence>
<proteinExistence type="predicted"/>
<dbReference type="SUPFAM" id="SSF143422">
    <property type="entry name" value="Transposase IS200-like"/>
    <property type="match status" value="1"/>
</dbReference>